<dbReference type="PROSITE" id="PS50887">
    <property type="entry name" value="GGDEF"/>
    <property type="match status" value="1"/>
</dbReference>
<name>A0A6V8MRE0_9BACT</name>
<proteinExistence type="predicted"/>
<dbReference type="SUPFAM" id="SSF158472">
    <property type="entry name" value="HAMP domain-like"/>
    <property type="match status" value="1"/>
</dbReference>
<evidence type="ECO:0000256" key="1">
    <source>
        <dbReference type="ARBA" id="ARBA00012528"/>
    </source>
</evidence>
<dbReference type="InterPro" id="IPR003660">
    <property type="entry name" value="HAMP_dom"/>
</dbReference>
<dbReference type="Pfam" id="PF00990">
    <property type="entry name" value="GGDEF"/>
    <property type="match status" value="1"/>
</dbReference>
<gene>
    <name evidence="6" type="ORF">GMPD_03930</name>
</gene>
<dbReference type="SMART" id="SM00267">
    <property type="entry name" value="GGDEF"/>
    <property type="match status" value="1"/>
</dbReference>
<evidence type="ECO:0000259" key="5">
    <source>
        <dbReference type="PROSITE" id="PS50887"/>
    </source>
</evidence>
<dbReference type="Proteomes" id="UP000568888">
    <property type="component" value="Unassembled WGS sequence"/>
</dbReference>
<dbReference type="InterPro" id="IPR050469">
    <property type="entry name" value="Diguanylate_Cyclase"/>
</dbReference>
<comment type="catalytic activity">
    <reaction evidence="2">
        <text>2 GTP = 3',3'-c-di-GMP + 2 diphosphate</text>
        <dbReference type="Rhea" id="RHEA:24898"/>
        <dbReference type="ChEBI" id="CHEBI:33019"/>
        <dbReference type="ChEBI" id="CHEBI:37565"/>
        <dbReference type="ChEBI" id="CHEBI:58805"/>
        <dbReference type="EC" id="2.7.7.65"/>
    </reaction>
</comment>
<dbReference type="GO" id="GO:0052621">
    <property type="term" value="F:diguanylate cyclase activity"/>
    <property type="evidence" value="ECO:0007669"/>
    <property type="project" value="UniProtKB-EC"/>
</dbReference>
<dbReference type="Pfam" id="PF00672">
    <property type="entry name" value="HAMP"/>
    <property type="match status" value="1"/>
</dbReference>
<keyword evidence="3" id="KW-0812">Transmembrane</keyword>
<dbReference type="SUPFAM" id="SSF55073">
    <property type="entry name" value="Nucleotide cyclase"/>
    <property type="match status" value="1"/>
</dbReference>
<evidence type="ECO:0000256" key="3">
    <source>
        <dbReference type="SAM" id="Phobius"/>
    </source>
</evidence>
<dbReference type="InterPro" id="IPR043128">
    <property type="entry name" value="Rev_trsase/Diguanyl_cyclase"/>
</dbReference>
<dbReference type="GO" id="GO:0007165">
    <property type="term" value="P:signal transduction"/>
    <property type="evidence" value="ECO:0007669"/>
    <property type="project" value="InterPro"/>
</dbReference>
<comment type="caution">
    <text evidence="6">The sequence shown here is derived from an EMBL/GenBank/DDBJ whole genome shotgun (WGS) entry which is preliminary data.</text>
</comment>
<dbReference type="PANTHER" id="PTHR45138:SF9">
    <property type="entry name" value="DIGUANYLATE CYCLASE DGCM-RELATED"/>
    <property type="match status" value="1"/>
</dbReference>
<organism evidence="6 7">
    <name type="scientific">Geomonas paludis</name>
    <dbReference type="NCBI Taxonomy" id="2740185"/>
    <lineage>
        <taxon>Bacteria</taxon>
        <taxon>Pseudomonadati</taxon>
        <taxon>Thermodesulfobacteriota</taxon>
        <taxon>Desulfuromonadia</taxon>
        <taxon>Geobacterales</taxon>
        <taxon>Geobacteraceae</taxon>
        <taxon>Geomonas</taxon>
    </lineage>
</organism>
<evidence type="ECO:0000313" key="6">
    <source>
        <dbReference type="EMBL" id="GFO62474.1"/>
    </source>
</evidence>
<evidence type="ECO:0000259" key="4">
    <source>
        <dbReference type="PROSITE" id="PS50885"/>
    </source>
</evidence>
<feature type="domain" description="HAMP" evidence="4">
    <location>
        <begin position="219"/>
        <end position="271"/>
    </location>
</feature>
<dbReference type="EC" id="2.7.7.65" evidence="1"/>
<dbReference type="SMART" id="SM00304">
    <property type="entry name" value="HAMP"/>
    <property type="match status" value="1"/>
</dbReference>
<dbReference type="AlphaFoldDB" id="A0A6V8MRE0"/>
<dbReference type="PROSITE" id="PS50885">
    <property type="entry name" value="HAMP"/>
    <property type="match status" value="1"/>
</dbReference>
<dbReference type="GO" id="GO:0005886">
    <property type="term" value="C:plasma membrane"/>
    <property type="evidence" value="ECO:0007669"/>
    <property type="project" value="TreeGrafter"/>
</dbReference>
<protein>
    <recommendedName>
        <fullName evidence="1">diguanylate cyclase</fullName>
        <ecNumber evidence="1">2.7.7.65</ecNumber>
    </recommendedName>
</protein>
<dbReference type="CDD" id="cd01949">
    <property type="entry name" value="GGDEF"/>
    <property type="match status" value="1"/>
</dbReference>
<feature type="domain" description="GGDEF" evidence="5">
    <location>
        <begin position="300"/>
        <end position="454"/>
    </location>
</feature>
<evidence type="ECO:0000313" key="7">
    <source>
        <dbReference type="Proteomes" id="UP000568888"/>
    </source>
</evidence>
<dbReference type="GO" id="GO:1902201">
    <property type="term" value="P:negative regulation of bacterial-type flagellum-dependent cell motility"/>
    <property type="evidence" value="ECO:0007669"/>
    <property type="project" value="TreeGrafter"/>
</dbReference>
<evidence type="ECO:0000256" key="2">
    <source>
        <dbReference type="ARBA" id="ARBA00034247"/>
    </source>
</evidence>
<dbReference type="PANTHER" id="PTHR45138">
    <property type="entry name" value="REGULATORY COMPONENTS OF SENSORY TRANSDUCTION SYSTEM"/>
    <property type="match status" value="1"/>
</dbReference>
<dbReference type="Gene3D" id="3.30.70.270">
    <property type="match status" value="1"/>
</dbReference>
<dbReference type="Gene3D" id="6.10.340.10">
    <property type="match status" value="1"/>
</dbReference>
<dbReference type="EMBL" id="BLXY01000001">
    <property type="protein sequence ID" value="GFO62474.1"/>
    <property type="molecule type" value="Genomic_DNA"/>
</dbReference>
<feature type="transmembrane region" description="Helical" evidence="3">
    <location>
        <begin position="38"/>
        <end position="59"/>
    </location>
</feature>
<dbReference type="CDD" id="cd06225">
    <property type="entry name" value="HAMP"/>
    <property type="match status" value="1"/>
</dbReference>
<feature type="transmembrane region" description="Helical" evidence="3">
    <location>
        <begin position="196"/>
        <end position="217"/>
    </location>
</feature>
<dbReference type="InterPro" id="IPR029787">
    <property type="entry name" value="Nucleotide_cyclase"/>
</dbReference>
<accession>A0A6V8MRE0</accession>
<keyword evidence="3" id="KW-1133">Transmembrane helix</keyword>
<sequence>MTLLTQSPNIYLMPEAIETKRSSRASLSGLTLIQKISAGYAAMALFTAAALVFSSYNIYRSTNITRSIANNELPVISALIELRTSLLSQESFAGKYAILRDPAFIDLFHQRQAEALASLDLLGKGKPTADLKQLNGLYLAYQKAAEDLFAGKTGSTGPMRSSALKLLNAVDASYLKRKDMLKLVLNRADEQQKQTIWWTVAISCTGFLLAIGVAPFVTYRTFGAIRELQSATHRIAAGDFDYNPNVPSGDEISELARDFTKMAARLKVLEQMSLDASPLTRLPGNFAIERVLEDRLQSGGTFAFCYADLDNFKPYGDHYGYAKGSELLRVTGDLIQAAVKAYGGSDGFVGHVGGDDFVMVIPAARVSVVCEAVIESFNAEVVKHYAPEDLSVGGIEGCDRYGVQRFFPVITISIAVIICGRDQYSSAVDIARAAAKVKDSAKGKPGSKYMIGAPRGGAA</sequence>
<dbReference type="GO" id="GO:0043709">
    <property type="term" value="P:cell adhesion involved in single-species biofilm formation"/>
    <property type="evidence" value="ECO:0007669"/>
    <property type="project" value="TreeGrafter"/>
</dbReference>
<dbReference type="InterPro" id="IPR000160">
    <property type="entry name" value="GGDEF_dom"/>
</dbReference>
<keyword evidence="3" id="KW-0472">Membrane</keyword>
<reference evidence="7" key="1">
    <citation type="submission" date="2020-06" db="EMBL/GenBank/DDBJ databases">
        <title>Draft genomic sequecing of Geomonas sp. Red736.</title>
        <authorList>
            <person name="Itoh H."/>
            <person name="Xu Z.X."/>
            <person name="Ushijima N."/>
            <person name="Masuda Y."/>
            <person name="Shiratori Y."/>
            <person name="Senoo K."/>
        </authorList>
    </citation>
    <scope>NUCLEOTIDE SEQUENCE [LARGE SCALE GENOMIC DNA]</scope>
    <source>
        <strain evidence="7">Red736</strain>
    </source>
</reference>